<accession>A0A1B6LCT3</accession>
<name>A0A1B6LCT3_9HEMI</name>
<feature type="region of interest" description="Disordered" evidence="1">
    <location>
        <begin position="1"/>
        <end position="26"/>
    </location>
</feature>
<feature type="non-terminal residue" evidence="2">
    <location>
        <position position="175"/>
    </location>
</feature>
<feature type="compositionally biased region" description="Basic and acidic residues" evidence="1">
    <location>
        <begin position="63"/>
        <end position="72"/>
    </location>
</feature>
<organism evidence="2">
    <name type="scientific">Graphocephala atropunctata</name>
    <dbReference type="NCBI Taxonomy" id="36148"/>
    <lineage>
        <taxon>Eukaryota</taxon>
        <taxon>Metazoa</taxon>
        <taxon>Ecdysozoa</taxon>
        <taxon>Arthropoda</taxon>
        <taxon>Hexapoda</taxon>
        <taxon>Insecta</taxon>
        <taxon>Pterygota</taxon>
        <taxon>Neoptera</taxon>
        <taxon>Paraneoptera</taxon>
        <taxon>Hemiptera</taxon>
        <taxon>Auchenorrhyncha</taxon>
        <taxon>Membracoidea</taxon>
        <taxon>Cicadellidae</taxon>
        <taxon>Cicadellinae</taxon>
        <taxon>Cicadellini</taxon>
        <taxon>Graphocephala</taxon>
    </lineage>
</organism>
<dbReference type="EMBL" id="GEBQ01018485">
    <property type="protein sequence ID" value="JAT21492.1"/>
    <property type="molecule type" value="Transcribed_RNA"/>
</dbReference>
<evidence type="ECO:0000313" key="2">
    <source>
        <dbReference type="EMBL" id="JAT21492.1"/>
    </source>
</evidence>
<reference evidence="2" key="1">
    <citation type="submission" date="2015-11" db="EMBL/GenBank/DDBJ databases">
        <title>De novo transcriptome assembly of four potential Pierce s Disease insect vectors from Arizona vineyards.</title>
        <authorList>
            <person name="Tassone E.E."/>
        </authorList>
    </citation>
    <scope>NUCLEOTIDE SEQUENCE</scope>
</reference>
<feature type="non-terminal residue" evidence="2">
    <location>
        <position position="1"/>
    </location>
</feature>
<proteinExistence type="predicted"/>
<feature type="compositionally biased region" description="Polar residues" evidence="1">
    <location>
        <begin position="9"/>
        <end position="18"/>
    </location>
</feature>
<sequence length="175" mass="20170">PDYNPYFSPPQSQQLSRQHSGKGSRESLEIELGAVCQAHGSQASMAMDLHLPNDCPVTLRVRDKTKRSDTAKRHAFVRQTQIVDDEETDRRETHSCSPRLPGRHPRSYDEIRPYSRSTPHSRRESLTKATISRSNTEEQPRSRSNTGDSRRSSMSKRRYSRTNTEERKRRNSTTS</sequence>
<dbReference type="AlphaFoldDB" id="A0A1B6LCT3"/>
<feature type="region of interest" description="Disordered" evidence="1">
    <location>
        <begin position="63"/>
        <end position="175"/>
    </location>
</feature>
<evidence type="ECO:0000256" key="1">
    <source>
        <dbReference type="SAM" id="MobiDB-lite"/>
    </source>
</evidence>
<gene>
    <name evidence="2" type="ORF">g.50156</name>
</gene>
<protein>
    <submittedName>
        <fullName evidence="2">Uncharacterized protein</fullName>
    </submittedName>
</protein>